<evidence type="ECO:0000256" key="2">
    <source>
        <dbReference type="ARBA" id="ARBA00022723"/>
    </source>
</evidence>
<dbReference type="OrthoDB" id="9775849at2"/>
<dbReference type="EC" id="2.7.1.15" evidence="9"/>
<name>A0A4R1HYW7_PSEEN</name>
<comment type="catalytic activity">
    <reaction evidence="9">
        <text>D-ribose + ATP = D-ribose 5-phosphate + ADP + H(+)</text>
        <dbReference type="Rhea" id="RHEA:13697"/>
        <dbReference type="ChEBI" id="CHEBI:15378"/>
        <dbReference type="ChEBI" id="CHEBI:30616"/>
        <dbReference type="ChEBI" id="CHEBI:47013"/>
        <dbReference type="ChEBI" id="CHEBI:78346"/>
        <dbReference type="ChEBI" id="CHEBI:456216"/>
        <dbReference type="EC" id="2.7.1.15"/>
    </reaction>
</comment>
<dbReference type="GO" id="GO:0046872">
    <property type="term" value="F:metal ion binding"/>
    <property type="evidence" value="ECO:0007669"/>
    <property type="project" value="UniProtKB-KW"/>
</dbReference>
<dbReference type="GO" id="GO:0019303">
    <property type="term" value="P:D-ribose catabolic process"/>
    <property type="evidence" value="ECO:0007669"/>
    <property type="project" value="UniProtKB-UniRule"/>
</dbReference>
<keyword evidence="7 9" id="KW-0630">Potassium</keyword>
<dbReference type="AlphaFoldDB" id="A0A4R1HYW7"/>
<evidence type="ECO:0000256" key="5">
    <source>
        <dbReference type="ARBA" id="ARBA00022840"/>
    </source>
</evidence>
<feature type="binding site" evidence="9">
    <location>
        <position position="255"/>
    </location>
    <ligand>
        <name>K(+)</name>
        <dbReference type="ChEBI" id="CHEBI:29103"/>
    </ligand>
</feature>
<comment type="subcellular location">
    <subcellularLocation>
        <location evidence="9">Cytoplasm</location>
    </subcellularLocation>
</comment>
<sequence length="312" mass="30998">MTPKVIVVGAVNVDMVVTAPTLPRAGETVVGPGVERHGGGKGANAAVAASRAGATVHYLGAVGDDDLGRTALAELSTENVIVDDVEVIGRCSTGVALIVVDDAGENQIAVGGGANIRLSVDRLRAGLVASLPETDCVLVSTEIPDDAVVTAVELATAAGVRCLLNPAPVIPAVHRLIDRGAILTPNRGELAALVDPSAATGAPTTDQAIEHARALNARSRAPVVVTLGGDGALLVDPDGGAEHVAALPATVRDTTGAGDTFNGVLAATLASGTSLREAVTDANTAAALSVARLGARAGMPTAAELDLARART</sequence>
<dbReference type="InterPro" id="IPR029056">
    <property type="entry name" value="Ribokinase-like"/>
</dbReference>
<organism evidence="11 12">
    <name type="scientific">Pseudonocardia endophytica</name>
    <dbReference type="NCBI Taxonomy" id="401976"/>
    <lineage>
        <taxon>Bacteria</taxon>
        <taxon>Bacillati</taxon>
        <taxon>Actinomycetota</taxon>
        <taxon>Actinomycetes</taxon>
        <taxon>Pseudonocardiales</taxon>
        <taxon>Pseudonocardiaceae</taxon>
        <taxon>Pseudonocardia</taxon>
    </lineage>
</organism>
<dbReference type="EMBL" id="SMFZ01000001">
    <property type="protein sequence ID" value="TCK27608.1"/>
    <property type="molecule type" value="Genomic_DNA"/>
</dbReference>
<comment type="activity regulation">
    <text evidence="9">Activated by a monovalent cation that binds near, but not in, the active site. The most likely occupant of the site in vivo is potassium. Ion binding induces a conformational change that may alter substrate affinity.</text>
</comment>
<dbReference type="InterPro" id="IPR011877">
    <property type="entry name" value="Ribokinase"/>
</dbReference>
<dbReference type="GO" id="GO:0005829">
    <property type="term" value="C:cytosol"/>
    <property type="evidence" value="ECO:0007669"/>
    <property type="project" value="TreeGrafter"/>
</dbReference>
<feature type="binding site" evidence="9">
    <location>
        <begin position="258"/>
        <end position="259"/>
    </location>
    <ligand>
        <name>ATP</name>
        <dbReference type="ChEBI" id="CHEBI:30616"/>
    </ligand>
</feature>
<dbReference type="HAMAP" id="MF_01987">
    <property type="entry name" value="Ribokinase"/>
    <property type="match status" value="1"/>
</dbReference>
<evidence type="ECO:0000256" key="6">
    <source>
        <dbReference type="ARBA" id="ARBA00022842"/>
    </source>
</evidence>
<evidence type="ECO:0000313" key="11">
    <source>
        <dbReference type="EMBL" id="TCK27608.1"/>
    </source>
</evidence>
<evidence type="ECO:0000256" key="1">
    <source>
        <dbReference type="ARBA" id="ARBA00022679"/>
    </source>
</evidence>
<keyword evidence="3 9" id="KW-0547">Nucleotide-binding</keyword>
<dbReference type="InterPro" id="IPR002139">
    <property type="entry name" value="Ribo/fructo_kinase"/>
</dbReference>
<dbReference type="GO" id="GO:0005524">
    <property type="term" value="F:ATP binding"/>
    <property type="evidence" value="ECO:0007669"/>
    <property type="project" value="UniProtKB-UniRule"/>
</dbReference>
<feature type="binding site" evidence="9">
    <location>
        <begin position="12"/>
        <end position="14"/>
    </location>
    <ligand>
        <name>substrate</name>
    </ligand>
</feature>
<dbReference type="PANTHER" id="PTHR10584">
    <property type="entry name" value="SUGAR KINASE"/>
    <property type="match status" value="1"/>
</dbReference>
<keyword evidence="1 9" id="KW-0808">Transferase</keyword>
<dbReference type="CDD" id="cd01174">
    <property type="entry name" value="ribokinase"/>
    <property type="match status" value="1"/>
</dbReference>
<reference evidence="11 12" key="1">
    <citation type="submission" date="2019-03" db="EMBL/GenBank/DDBJ databases">
        <title>Sequencing the genomes of 1000 actinobacteria strains.</title>
        <authorList>
            <person name="Klenk H.-P."/>
        </authorList>
    </citation>
    <scope>NUCLEOTIDE SEQUENCE [LARGE SCALE GENOMIC DNA]</scope>
    <source>
        <strain evidence="11 12">DSM 44969</strain>
    </source>
</reference>
<evidence type="ECO:0000256" key="8">
    <source>
        <dbReference type="ARBA" id="ARBA00023277"/>
    </source>
</evidence>
<evidence type="ECO:0000256" key="3">
    <source>
        <dbReference type="ARBA" id="ARBA00022741"/>
    </source>
</evidence>
<comment type="cofactor">
    <cofactor evidence="9">
        <name>Mg(2+)</name>
        <dbReference type="ChEBI" id="CHEBI:18420"/>
    </cofactor>
    <text evidence="9">Requires a divalent cation, most likely magnesium in vivo, as an electrophilic catalyst to aid phosphoryl group transfer. It is the chelate of the metal and the nucleotide that is the actual substrate.</text>
</comment>
<keyword evidence="4 9" id="KW-0418">Kinase</keyword>
<feature type="binding site" evidence="9">
    <location>
        <begin position="226"/>
        <end position="231"/>
    </location>
    <ligand>
        <name>ATP</name>
        <dbReference type="ChEBI" id="CHEBI:30616"/>
    </ligand>
</feature>
<dbReference type="SUPFAM" id="SSF53613">
    <property type="entry name" value="Ribokinase-like"/>
    <property type="match status" value="1"/>
</dbReference>
<dbReference type="Gene3D" id="3.40.1190.20">
    <property type="match status" value="1"/>
</dbReference>
<keyword evidence="8 9" id="KW-0119">Carbohydrate metabolism</keyword>
<dbReference type="RefSeq" id="WP_132426627.1">
    <property type="nucleotide sequence ID" value="NZ_SMFZ01000001.1"/>
</dbReference>
<comment type="similarity">
    <text evidence="9">Belongs to the carbohydrate kinase PfkB family. Ribokinase subfamily.</text>
</comment>
<feature type="binding site" evidence="9">
    <location>
        <position position="294"/>
    </location>
    <ligand>
        <name>K(+)</name>
        <dbReference type="ChEBI" id="CHEBI:29103"/>
    </ligand>
</feature>
<dbReference type="UniPathway" id="UPA00916">
    <property type="reaction ID" value="UER00889"/>
</dbReference>
<feature type="active site" description="Proton acceptor" evidence="9">
    <location>
        <position position="259"/>
    </location>
</feature>
<evidence type="ECO:0000256" key="4">
    <source>
        <dbReference type="ARBA" id="ARBA00022777"/>
    </source>
</evidence>
<dbReference type="PANTHER" id="PTHR10584:SF166">
    <property type="entry name" value="RIBOKINASE"/>
    <property type="match status" value="1"/>
</dbReference>
<feature type="domain" description="Carbohydrate kinase PfkB" evidence="10">
    <location>
        <begin position="4"/>
        <end position="301"/>
    </location>
</feature>
<keyword evidence="2 9" id="KW-0479">Metal-binding</keyword>
<evidence type="ECO:0000259" key="10">
    <source>
        <dbReference type="Pfam" id="PF00294"/>
    </source>
</evidence>
<dbReference type="Pfam" id="PF00294">
    <property type="entry name" value="PfkB"/>
    <property type="match status" value="1"/>
</dbReference>
<feature type="binding site" evidence="9">
    <location>
        <position position="142"/>
    </location>
    <ligand>
        <name>substrate</name>
    </ligand>
</feature>
<dbReference type="Proteomes" id="UP000295560">
    <property type="component" value="Unassembled WGS sequence"/>
</dbReference>
<gene>
    <name evidence="9" type="primary">rbsK</name>
    <name evidence="11" type="ORF">EV378_3480</name>
</gene>
<feature type="binding site" evidence="9">
    <location>
        <begin position="40"/>
        <end position="44"/>
    </location>
    <ligand>
        <name>substrate</name>
    </ligand>
</feature>
<keyword evidence="9" id="KW-0963">Cytoplasm</keyword>
<dbReference type="PRINTS" id="PR00990">
    <property type="entry name" value="RIBOKINASE"/>
</dbReference>
<comment type="subunit">
    <text evidence="9">Homodimer.</text>
</comment>
<feature type="binding site" evidence="9">
    <location>
        <position position="253"/>
    </location>
    <ligand>
        <name>K(+)</name>
        <dbReference type="ChEBI" id="CHEBI:29103"/>
    </ligand>
</feature>
<feature type="binding site" evidence="9">
    <location>
        <position position="289"/>
    </location>
    <ligand>
        <name>K(+)</name>
        <dbReference type="ChEBI" id="CHEBI:29103"/>
    </ligand>
</feature>
<accession>A0A4R1HYW7</accession>
<comment type="caution">
    <text evidence="11">The sequence shown here is derived from an EMBL/GenBank/DDBJ whole genome shotgun (WGS) entry which is preliminary data.</text>
</comment>
<comment type="function">
    <text evidence="9">Catalyzes the phosphorylation of ribose at O-5 in a reaction requiring ATP and magnesium. The resulting D-ribose-5-phosphate can then be used either for sythesis of nucleotides, histidine, and tryptophan, or as a component of the pentose phosphate pathway.</text>
</comment>
<evidence type="ECO:0000313" key="12">
    <source>
        <dbReference type="Proteomes" id="UP000295560"/>
    </source>
</evidence>
<feature type="binding site" evidence="9">
    <location>
        <position position="186"/>
    </location>
    <ligand>
        <name>ATP</name>
        <dbReference type="ChEBI" id="CHEBI:30616"/>
    </ligand>
</feature>
<keyword evidence="12" id="KW-1185">Reference proteome</keyword>
<comment type="pathway">
    <text evidence="9">Carbohydrate metabolism; D-ribose degradation; D-ribose 5-phosphate from beta-D-ribopyranose: step 2/2.</text>
</comment>
<comment type="caution">
    <text evidence="9">Lacks conserved residue(s) required for the propagation of feature annotation.</text>
</comment>
<keyword evidence="5 9" id="KW-0067">ATP-binding</keyword>
<keyword evidence="6 9" id="KW-0460">Magnesium</keyword>
<protein>
    <recommendedName>
        <fullName evidence="9">Ribokinase</fullName>
        <shortName evidence="9">RK</shortName>
        <ecNumber evidence="9">2.7.1.15</ecNumber>
    </recommendedName>
</protein>
<feature type="binding site" evidence="9">
    <location>
        <position position="283"/>
    </location>
    <ligand>
        <name>ATP</name>
        <dbReference type="ChEBI" id="CHEBI:30616"/>
    </ligand>
</feature>
<dbReference type="InterPro" id="IPR011611">
    <property type="entry name" value="PfkB_dom"/>
</dbReference>
<feature type="binding site" evidence="9">
    <location>
        <position position="292"/>
    </location>
    <ligand>
        <name>K(+)</name>
        <dbReference type="ChEBI" id="CHEBI:29103"/>
    </ligand>
</feature>
<evidence type="ECO:0000256" key="7">
    <source>
        <dbReference type="ARBA" id="ARBA00022958"/>
    </source>
</evidence>
<evidence type="ECO:0000256" key="9">
    <source>
        <dbReference type="HAMAP-Rule" id="MF_01987"/>
    </source>
</evidence>
<proteinExistence type="inferred from homology"/>
<feature type="binding site" evidence="9">
    <location>
        <position position="259"/>
    </location>
    <ligand>
        <name>substrate</name>
    </ligand>
</feature>
<dbReference type="GO" id="GO:0004747">
    <property type="term" value="F:ribokinase activity"/>
    <property type="evidence" value="ECO:0007669"/>
    <property type="project" value="UniProtKB-UniRule"/>
</dbReference>